<keyword evidence="2 3" id="KW-0802">TPR repeat</keyword>
<dbReference type="Proteomes" id="UP000269154">
    <property type="component" value="Unassembled WGS sequence"/>
</dbReference>
<dbReference type="InterPro" id="IPR001646">
    <property type="entry name" value="5peptide_repeat"/>
</dbReference>
<dbReference type="PANTHER" id="PTHR14136:SF17">
    <property type="entry name" value="BTB_POZ DOMAIN-CONTAINING PROTEIN KCTD9"/>
    <property type="match status" value="1"/>
</dbReference>
<dbReference type="EMBL" id="RCBY01000215">
    <property type="protein sequence ID" value="RQH28280.1"/>
    <property type="molecule type" value="Genomic_DNA"/>
</dbReference>
<proteinExistence type="predicted"/>
<feature type="signal peptide" evidence="4">
    <location>
        <begin position="1"/>
        <end position="23"/>
    </location>
</feature>
<evidence type="ECO:0000256" key="4">
    <source>
        <dbReference type="SAM" id="SignalP"/>
    </source>
</evidence>
<dbReference type="Pfam" id="PF00805">
    <property type="entry name" value="Pentapeptide"/>
    <property type="match status" value="2"/>
</dbReference>
<dbReference type="Gene3D" id="2.160.20.80">
    <property type="entry name" value="E3 ubiquitin-protein ligase SopA"/>
    <property type="match status" value="1"/>
</dbReference>
<dbReference type="InterPro" id="IPR011990">
    <property type="entry name" value="TPR-like_helical_dom_sf"/>
</dbReference>
<name>A0A3N6PKW2_9CYAN</name>
<dbReference type="RefSeq" id="WP_124143814.1">
    <property type="nucleotide sequence ID" value="NZ_CAWOKI010000369.1"/>
</dbReference>
<dbReference type="PANTHER" id="PTHR14136">
    <property type="entry name" value="BTB_POZ DOMAIN-CONTAINING PROTEIN KCTD9"/>
    <property type="match status" value="1"/>
</dbReference>
<dbReference type="SMART" id="SM00028">
    <property type="entry name" value="TPR"/>
    <property type="match status" value="2"/>
</dbReference>
<dbReference type="InterPro" id="IPR013105">
    <property type="entry name" value="TPR_2"/>
</dbReference>
<accession>A0A3N6PKW2</accession>
<dbReference type="InterPro" id="IPR019734">
    <property type="entry name" value="TPR_rpt"/>
</dbReference>
<dbReference type="SUPFAM" id="SSF48452">
    <property type="entry name" value="TPR-like"/>
    <property type="match status" value="1"/>
</dbReference>
<dbReference type="OrthoDB" id="481042at2"/>
<feature type="repeat" description="TPR" evidence="3">
    <location>
        <begin position="141"/>
        <end position="174"/>
    </location>
</feature>
<dbReference type="PROSITE" id="PS50005">
    <property type="entry name" value="TPR"/>
    <property type="match status" value="1"/>
</dbReference>
<organism evidence="5 6">
    <name type="scientific">Okeania hirsuta</name>
    <dbReference type="NCBI Taxonomy" id="1458930"/>
    <lineage>
        <taxon>Bacteria</taxon>
        <taxon>Bacillati</taxon>
        <taxon>Cyanobacteriota</taxon>
        <taxon>Cyanophyceae</taxon>
        <taxon>Oscillatoriophycideae</taxon>
        <taxon>Oscillatoriales</taxon>
        <taxon>Microcoleaceae</taxon>
        <taxon>Okeania</taxon>
    </lineage>
</organism>
<evidence type="ECO:0000256" key="3">
    <source>
        <dbReference type="PROSITE-ProRule" id="PRU00339"/>
    </source>
</evidence>
<evidence type="ECO:0000313" key="6">
    <source>
        <dbReference type="Proteomes" id="UP000269154"/>
    </source>
</evidence>
<comment type="caution">
    <text evidence="5">The sequence shown here is derived from an EMBL/GenBank/DDBJ whole genome shotgun (WGS) entry which is preliminary data.</text>
</comment>
<dbReference type="AlphaFoldDB" id="A0A3N6PKW2"/>
<dbReference type="Gene3D" id="1.25.40.10">
    <property type="entry name" value="Tetratricopeptide repeat domain"/>
    <property type="match status" value="1"/>
</dbReference>
<keyword evidence="6" id="KW-1185">Reference proteome</keyword>
<protein>
    <submittedName>
        <fullName evidence="5">Tetratricopeptide repeat protein</fullName>
    </submittedName>
</protein>
<keyword evidence="4" id="KW-0732">Signal</keyword>
<keyword evidence="1" id="KW-0677">Repeat</keyword>
<gene>
    <name evidence="5" type="ORF">D5R40_25880</name>
</gene>
<evidence type="ECO:0000256" key="1">
    <source>
        <dbReference type="ARBA" id="ARBA00022737"/>
    </source>
</evidence>
<dbReference type="SUPFAM" id="SSF141571">
    <property type="entry name" value="Pentapeptide repeat-like"/>
    <property type="match status" value="1"/>
</dbReference>
<evidence type="ECO:0000313" key="5">
    <source>
        <dbReference type="EMBL" id="RQH28280.1"/>
    </source>
</evidence>
<feature type="chain" id="PRO_5018025119" evidence="4">
    <location>
        <begin position="24"/>
        <end position="255"/>
    </location>
</feature>
<dbReference type="Pfam" id="PF07719">
    <property type="entry name" value="TPR_2"/>
    <property type="match status" value="1"/>
</dbReference>
<sequence>MRLKIFSAILVLSTVCPLVPVIAENIQHTQKLLSSKQCPNCELSGAGLVLANLQGANLKGANLSGANLSRANLTGADLSGANLAGTSLFGANLTGANLTGANLAGTDLRSAYLTGANLTDVDLKNAFLLGAVGMPSNVGEAEDFYRLGIAEAKAGHYKDAVRYYNQAINLKSDLAAAYFARSMALADLGNLDAALADAEKSREIFISKGSKEGEELSQYLVEVIDLRLNPPEPKKPNQFVHAIGSLLPSLLRLAF</sequence>
<evidence type="ECO:0000256" key="2">
    <source>
        <dbReference type="ARBA" id="ARBA00022803"/>
    </source>
</evidence>
<dbReference type="InterPro" id="IPR051082">
    <property type="entry name" value="Pentapeptide-BTB/POZ_domain"/>
</dbReference>
<reference evidence="5 6" key="1">
    <citation type="journal article" date="2018" name="ACS Chem. Biol.">
        <title>Ketoreductase domain dysfunction expands chemodiversity: malyngamide biosynthesis in the cyanobacterium Okeania hirsuta.</title>
        <authorList>
            <person name="Moss N.A."/>
            <person name="Leao T."/>
            <person name="Rankin M."/>
            <person name="McCullough T.M."/>
            <person name="Qu P."/>
            <person name="Korobeynikov A."/>
            <person name="Smith J.L."/>
            <person name="Gerwick L."/>
            <person name="Gerwick W.H."/>
        </authorList>
    </citation>
    <scope>NUCLEOTIDE SEQUENCE [LARGE SCALE GENOMIC DNA]</scope>
    <source>
        <strain evidence="5 6">PAB10Feb10-1</strain>
    </source>
</reference>